<accession>A0A0C3Q1W0</accession>
<dbReference type="Proteomes" id="UP000054248">
    <property type="component" value="Unassembled WGS sequence"/>
</dbReference>
<keyword evidence="2" id="KW-1185">Reference proteome</keyword>
<reference evidence="1 2" key="1">
    <citation type="submission" date="2014-04" db="EMBL/GenBank/DDBJ databases">
        <authorList>
            <consortium name="DOE Joint Genome Institute"/>
            <person name="Kuo A."/>
            <person name="Girlanda M."/>
            <person name="Perotto S."/>
            <person name="Kohler A."/>
            <person name="Nagy L.G."/>
            <person name="Floudas D."/>
            <person name="Copeland A."/>
            <person name="Barry K.W."/>
            <person name="Cichocki N."/>
            <person name="Veneault-Fourrey C."/>
            <person name="LaButti K."/>
            <person name="Lindquist E.A."/>
            <person name="Lipzen A."/>
            <person name="Lundell T."/>
            <person name="Morin E."/>
            <person name="Murat C."/>
            <person name="Sun H."/>
            <person name="Tunlid A."/>
            <person name="Henrissat B."/>
            <person name="Grigoriev I.V."/>
            <person name="Hibbett D.S."/>
            <person name="Martin F."/>
            <person name="Nordberg H.P."/>
            <person name="Cantor M.N."/>
            <person name="Hua S.X."/>
        </authorList>
    </citation>
    <scope>NUCLEOTIDE SEQUENCE [LARGE SCALE GENOMIC DNA]</scope>
    <source>
        <strain evidence="1 2">MUT 4182</strain>
    </source>
</reference>
<evidence type="ECO:0000313" key="2">
    <source>
        <dbReference type="Proteomes" id="UP000054248"/>
    </source>
</evidence>
<gene>
    <name evidence="1" type="ORF">M407DRAFT_33690</name>
</gene>
<proteinExistence type="predicted"/>
<reference evidence="2" key="2">
    <citation type="submission" date="2015-01" db="EMBL/GenBank/DDBJ databases">
        <title>Evolutionary Origins and Diversification of the Mycorrhizal Mutualists.</title>
        <authorList>
            <consortium name="DOE Joint Genome Institute"/>
            <consortium name="Mycorrhizal Genomics Consortium"/>
            <person name="Kohler A."/>
            <person name="Kuo A."/>
            <person name="Nagy L.G."/>
            <person name="Floudas D."/>
            <person name="Copeland A."/>
            <person name="Barry K.W."/>
            <person name="Cichocki N."/>
            <person name="Veneault-Fourrey C."/>
            <person name="LaButti K."/>
            <person name="Lindquist E.A."/>
            <person name="Lipzen A."/>
            <person name="Lundell T."/>
            <person name="Morin E."/>
            <person name="Murat C."/>
            <person name="Riley R."/>
            <person name="Ohm R."/>
            <person name="Sun H."/>
            <person name="Tunlid A."/>
            <person name="Henrissat B."/>
            <person name="Grigoriev I.V."/>
            <person name="Hibbett D.S."/>
            <person name="Martin F."/>
        </authorList>
    </citation>
    <scope>NUCLEOTIDE SEQUENCE [LARGE SCALE GENOMIC DNA]</scope>
    <source>
        <strain evidence="2">MUT 4182</strain>
    </source>
</reference>
<dbReference type="HOGENOM" id="CLU_1200578_0_0_1"/>
<name>A0A0C3Q1W0_9AGAM</name>
<dbReference type="EMBL" id="KN823510">
    <property type="protein sequence ID" value="KIO16656.1"/>
    <property type="molecule type" value="Genomic_DNA"/>
</dbReference>
<organism evidence="1 2">
    <name type="scientific">Tulasnella calospora MUT 4182</name>
    <dbReference type="NCBI Taxonomy" id="1051891"/>
    <lineage>
        <taxon>Eukaryota</taxon>
        <taxon>Fungi</taxon>
        <taxon>Dikarya</taxon>
        <taxon>Basidiomycota</taxon>
        <taxon>Agaricomycotina</taxon>
        <taxon>Agaricomycetes</taxon>
        <taxon>Cantharellales</taxon>
        <taxon>Tulasnellaceae</taxon>
        <taxon>Tulasnella</taxon>
    </lineage>
</organism>
<dbReference type="AlphaFoldDB" id="A0A0C3Q1W0"/>
<sequence>METVLWNRAQGLIKLDTTFTSTDVDSIRKHHDLECSSSKEGYSSTEYRPALLITYWVAGNRFQLPPHYLRGASKLSKCSRLNGWEVTFPPEVTTSDLETYLGIRLARPYDEPPFKLPFSSWINALRLAASIQHDDYILDELESKFMHEDPIILIGAAVIGNRPWAPWIEHQYRRLAERVEPISIEEGLRLGAVAIVKIARLREQQAYRKGRADAVCMRLHVDEQRRRNNGK</sequence>
<dbReference type="OrthoDB" id="2367075at2759"/>
<protein>
    <submittedName>
        <fullName evidence="1">Uncharacterized protein</fullName>
    </submittedName>
</protein>
<evidence type="ECO:0000313" key="1">
    <source>
        <dbReference type="EMBL" id="KIO16656.1"/>
    </source>
</evidence>